<feature type="compositionally biased region" description="Acidic residues" evidence="1">
    <location>
        <begin position="35"/>
        <end position="44"/>
    </location>
</feature>
<feature type="region of interest" description="Disordered" evidence="1">
    <location>
        <begin position="1"/>
        <end position="46"/>
    </location>
</feature>
<sequence>MPYSTASSSVDDNMVAGSSDVNVVGPTMRLTSADDAGDAGSEDGEAARSLDALVDNGTTSDPGRDDNSIGYRIETALSDVLIGKEDLISDGFKVQFAMALIVQSISKLQQHSILDKDAFVVDFLFRCDPSHKEDHEDIMYLTAITLLDLVGASSTKREGSEQFEGGEHFEDLVNQIRIGSECVDEIVEQALEKEDARGRERLCVQVEAWQVAIRDQYRQLLVLRSPYFKEDKVKLNQEKKTETEFRFRHYVPAPKHPCKDDKKAGFKSEATVETSSDDASISGKVGDAAVGSTLEKPSNAVPMTTPILKLKRKMWQSRDTRAAHGGDAADSGAPRGKQGLIYVFHRPSRDGEIRIER</sequence>
<reference evidence="2" key="1">
    <citation type="submission" date="2023-07" db="EMBL/GenBank/DDBJ databases">
        <title>Black Yeasts Isolated from many extreme environments.</title>
        <authorList>
            <person name="Coleine C."/>
            <person name="Stajich J.E."/>
            <person name="Selbmann L."/>
        </authorList>
    </citation>
    <scope>NUCLEOTIDE SEQUENCE</scope>
    <source>
        <strain evidence="2">CCFEE 5485</strain>
    </source>
</reference>
<feature type="region of interest" description="Disordered" evidence="1">
    <location>
        <begin position="314"/>
        <end position="339"/>
    </location>
</feature>
<dbReference type="Proteomes" id="UP001274830">
    <property type="component" value="Unassembled WGS sequence"/>
</dbReference>
<name>A0AAE0WK79_9PEZI</name>
<evidence type="ECO:0000313" key="3">
    <source>
        <dbReference type="Proteomes" id="UP001274830"/>
    </source>
</evidence>
<dbReference type="EMBL" id="JAUTXT010000026">
    <property type="protein sequence ID" value="KAK3673232.1"/>
    <property type="molecule type" value="Genomic_DNA"/>
</dbReference>
<evidence type="ECO:0000313" key="2">
    <source>
        <dbReference type="EMBL" id="KAK3673232.1"/>
    </source>
</evidence>
<accession>A0AAE0WK79</accession>
<gene>
    <name evidence="2" type="ORF">LTR78_006777</name>
</gene>
<protein>
    <submittedName>
        <fullName evidence="2">Uncharacterized protein</fullName>
    </submittedName>
</protein>
<evidence type="ECO:0000256" key="1">
    <source>
        <dbReference type="SAM" id="MobiDB-lite"/>
    </source>
</evidence>
<comment type="caution">
    <text evidence="2">The sequence shown here is derived from an EMBL/GenBank/DDBJ whole genome shotgun (WGS) entry which is preliminary data.</text>
</comment>
<proteinExistence type="predicted"/>
<dbReference type="AlphaFoldDB" id="A0AAE0WK79"/>
<feature type="compositionally biased region" description="Polar residues" evidence="1">
    <location>
        <begin position="1"/>
        <end position="11"/>
    </location>
</feature>
<organism evidence="2 3">
    <name type="scientific">Recurvomyces mirabilis</name>
    <dbReference type="NCBI Taxonomy" id="574656"/>
    <lineage>
        <taxon>Eukaryota</taxon>
        <taxon>Fungi</taxon>
        <taxon>Dikarya</taxon>
        <taxon>Ascomycota</taxon>
        <taxon>Pezizomycotina</taxon>
        <taxon>Dothideomycetes</taxon>
        <taxon>Dothideomycetidae</taxon>
        <taxon>Mycosphaerellales</taxon>
        <taxon>Teratosphaeriaceae</taxon>
        <taxon>Recurvomyces</taxon>
    </lineage>
</organism>
<keyword evidence="3" id="KW-1185">Reference proteome</keyword>